<organism evidence="1 2">
    <name type="scientific">Anopheles melas</name>
    <dbReference type="NCBI Taxonomy" id="34690"/>
    <lineage>
        <taxon>Eukaryota</taxon>
        <taxon>Metazoa</taxon>
        <taxon>Ecdysozoa</taxon>
        <taxon>Arthropoda</taxon>
        <taxon>Hexapoda</taxon>
        <taxon>Insecta</taxon>
        <taxon>Pterygota</taxon>
        <taxon>Neoptera</taxon>
        <taxon>Endopterygota</taxon>
        <taxon>Diptera</taxon>
        <taxon>Nematocera</taxon>
        <taxon>Culicoidea</taxon>
        <taxon>Culicidae</taxon>
        <taxon>Anophelinae</taxon>
        <taxon>Anopheles</taxon>
    </lineage>
</organism>
<sequence length="150" mass="17163">MCTGNELEMLEVLQWPLFHILVSVYETLPTYSTEEHNQLPVGREHRPEHAPRYLQLIVHLQIDVAVPVSGLQSIPSARRQLDAGLEIDRMQMCIGRKSQLEPSCFRHYRNKFAKTPPVLGGVKYDAIVRAAKLKLQIYCQCHQQKTPSMG</sequence>
<reference evidence="1" key="2">
    <citation type="submission" date="2020-05" db="UniProtKB">
        <authorList>
            <consortium name="EnsemblMetazoa"/>
        </authorList>
    </citation>
    <scope>IDENTIFICATION</scope>
    <source>
        <strain evidence="1">CM1001059</strain>
    </source>
</reference>
<evidence type="ECO:0000313" key="1">
    <source>
        <dbReference type="EnsemblMetazoa" id="AMEC007827-PA"/>
    </source>
</evidence>
<dbReference type="VEuPathDB" id="VectorBase:AMEC007827"/>
<dbReference type="AlphaFoldDB" id="A0A182TT30"/>
<keyword evidence="2" id="KW-1185">Reference proteome</keyword>
<dbReference type="EnsemblMetazoa" id="AMEC007827-RA">
    <property type="protein sequence ID" value="AMEC007827-PA"/>
    <property type="gene ID" value="AMEC007827"/>
</dbReference>
<name>A0A182TT30_9DIPT</name>
<protein>
    <submittedName>
        <fullName evidence="1">Uncharacterized protein</fullName>
    </submittedName>
</protein>
<evidence type="ECO:0000313" key="2">
    <source>
        <dbReference type="Proteomes" id="UP000075902"/>
    </source>
</evidence>
<dbReference type="Proteomes" id="UP000075902">
    <property type="component" value="Unassembled WGS sequence"/>
</dbReference>
<accession>A0A182TT30</accession>
<proteinExistence type="predicted"/>
<reference evidence="2" key="1">
    <citation type="submission" date="2014-01" db="EMBL/GenBank/DDBJ databases">
        <title>The Genome Sequence of Anopheles melas CM1001059_A (V2).</title>
        <authorList>
            <consortium name="The Broad Institute Genomics Platform"/>
            <person name="Neafsey D.E."/>
            <person name="Besansky N."/>
            <person name="Howell P."/>
            <person name="Walton C."/>
            <person name="Young S.K."/>
            <person name="Zeng Q."/>
            <person name="Gargeya S."/>
            <person name="Fitzgerald M."/>
            <person name="Haas B."/>
            <person name="Abouelleil A."/>
            <person name="Allen A.W."/>
            <person name="Alvarado L."/>
            <person name="Arachchi H.M."/>
            <person name="Berlin A.M."/>
            <person name="Chapman S.B."/>
            <person name="Gainer-Dewar J."/>
            <person name="Goldberg J."/>
            <person name="Griggs A."/>
            <person name="Gujja S."/>
            <person name="Hansen M."/>
            <person name="Howarth C."/>
            <person name="Imamovic A."/>
            <person name="Ireland A."/>
            <person name="Larimer J."/>
            <person name="McCowan C."/>
            <person name="Murphy C."/>
            <person name="Pearson M."/>
            <person name="Poon T.W."/>
            <person name="Priest M."/>
            <person name="Roberts A."/>
            <person name="Saif S."/>
            <person name="Shea T."/>
            <person name="Sisk P."/>
            <person name="Sykes S."/>
            <person name="Wortman J."/>
            <person name="Nusbaum C."/>
            <person name="Birren B."/>
        </authorList>
    </citation>
    <scope>NUCLEOTIDE SEQUENCE [LARGE SCALE GENOMIC DNA]</scope>
    <source>
        <strain evidence="2">CM1001059</strain>
    </source>
</reference>